<evidence type="ECO:0000313" key="2">
    <source>
        <dbReference type="Proteomes" id="UP000672032"/>
    </source>
</evidence>
<evidence type="ECO:0000313" key="1">
    <source>
        <dbReference type="EMBL" id="QSZ32480.1"/>
    </source>
</evidence>
<organism evidence="1 2">
    <name type="scientific">Monilinia vaccinii-corymbosi</name>
    <dbReference type="NCBI Taxonomy" id="61207"/>
    <lineage>
        <taxon>Eukaryota</taxon>
        <taxon>Fungi</taxon>
        <taxon>Dikarya</taxon>
        <taxon>Ascomycota</taxon>
        <taxon>Pezizomycotina</taxon>
        <taxon>Leotiomycetes</taxon>
        <taxon>Helotiales</taxon>
        <taxon>Sclerotiniaceae</taxon>
        <taxon>Monilinia</taxon>
    </lineage>
</organism>
<gene>
    <name evidence="1" type="ORF">DSL72_002054</name>
</gene>
<dbReference type="EMBL" id="CP063407">
    <property type="protein sequence ID" value="QSZ32480.1"/>
    <property type="molecule type" value="Genomic_DNA"/>
</dbReference>
<protein>
    <submittedName>
        <fullName evidence="1">Uncharacterized protein</fullName>
    </submittedName>
</protein>
<accession>A0A8A3PBJ1</accession>
<reference evidence="1" key="1">
    <citation type="submission" date="2020-10" db="EMBL/GenBank/DDBJ databases">
        <title>Genome Sequence of Monilinia vaccinii-corymbosi Sheds Light on Mummy Berry Disease Infection of Blueberry and Mating Type.</title>
        <authorList>
            <person name="Yow A.G."/>
            <person name="Zhang Y."/>
            <person name="Bansal K."/>
            <person name="Eacker S.M."/>
            <person name="Sullivan S."/>
            <person name="Liachko I."/>
            <person name="Cubeta M.A."/>
            <person name="Rollins J.A."/>
            <person name="Ashrafi H."/>
        </authorList>
    </citation>
    <scope>NUCLEOTIDE SEQUENCE</scope>
    <source>
        <strain evidence="1">RL-1</strain>
    </source>
</reference>
<sequence>MAMSLSSIRVDAPICLLGLPEQRIIGLAQGVQCIRSADNSIMEPTEDFPAKT</sequence>
<name>A0A8A3PBJ1_9HELO</name>
<proteinExistence type="predicted"/>
<dbReference type="AlphaFoldDB" id="A0A8A3PBJ1"/>
<dbReference type="Proteomes" id="UP000672032">
    <property type="component" value="Chromosome 3"/>
</dbReference>
<keyword evidence="2" id="KW-1185">Reference proteome</keyword>